<name>A0A415MEB8_9FIRM</name>
<comment type="caution">
    <text evidence="1">The sequence shown here is derived from an EMBL/GenBank/DDBJ whole genome shotgun (WGS) entry which is preliminary data.</text>
</comment>
<protein>
    <submittedName>
        <fullName evidence="1">Uncharacterized protein</fullName>
    </submittedName>
</protein>
<reference evidence="1 2" key="1">
    <citation type="submission" date="2018-08" db="EMBL/GenBank/DDBJ databases">
        <title>A genome reference for cultivated species of the human gut microbiota.</title>
        <authorList>
            <person name="Zou Y."/>
            <person name="Xue W."/>
            <person name="Luo G."/>
        </authorList>
    </citation>
    <scope>NUCLEOTIDE SEQUENCE [LARGE SCALE GENOMIC DNA]</scope>
    <source>
        <strain evidence="1 2">AF36-7BH</strain>
    </source>
</reference>
<proteinExistence type="predicted"/>
<dbReference type="AlphaFoldDB" id="A0A415MEB8"/>
<evidence type="ECO:0000313" key="1">
    <source>
        <dbReference type="EMBL" id="RHL71197.1"/>
    </source>
</evidence>
<organism evidence="1 2">
    <name type="scientific">Lachnospira eligens</name>
    <dbReference type="NCBI Taxonomy" id="39485"/>
    <lineage>
        <taxon>Bacteria</taxon>
        <taxon>Bacillati</taxon>
        <taxon>Bacillota</taxon>
        <taxon>Clostridia</taxon>
        <taxon>Lachnospirales</taxon>
        <taxon>Lachnospiraceae</taxon>
        <taxon>Lachnospira</taxon>
    </lineage>
</organism>
<sequence length="60" mass="7609">MKFDKEYSTSYVEEMKFLRDKGIRYTWVYMNEDKISVWKYKKEKRLWDALSEMYSKYNLD</sequence>
<dbReference type="EMBL" id="QROY01000002">
    <property type="protein sequence ID" value="RHL71197.1"/>
    <property type="molecule type" value="Genomic_DNA"/>
</dbReference>
<dbReference type="Proteomes" id="UP000285201">
    <property type="component" value="Unassembled WGS sequence"/>
</dbReference>
<evidence type="ECO:0000313" key="2">
    <source>
        <dbReference type="Proteomes" id="UP000285201"/>
    </source>
</evidence>
<gene>
    <name evidence="1" type="ORF">DW007_03375</name>
</gene>
<accession>A0A415MEB8</accession>